<dbReference type="STRING" id="566551.HMPREF0201_03614"/>
<comment type="caution">
    <text evidence="1">The sequence shown here is derived from an EMBL/GenBank/DDBJ whole genome shotgun (WGS) entry which is preliminary data.</text>
</comment>
<evidence type="ECO:0000313" key="2">
    <source>
        <dbReference type="Proteomes" id="UP000014585"/>
    </source>
</evidence>
<protein>
    <submittedName>
        <fullName evidence="1">Uncharacterized protein</fullName>
    </submittedName>
</protein>
<proteinExistence type="predicted"/>
<name>S3J4L0_9ENTR</name>
<dbReference type="HOGENOM" id="CLU_3286855_0_0_6"/>
<accession>S3J4L0</accession>
<organism evidence="1 2">
    <name type="scientific">Cedecea davisae DSM 4568</name>
    <dbReference type="NCBI Taxonomy" id="566551"/>
    <lineage>
        <taxon>Bacteria</taxon>
        <taxon>Pseudomonadati</taxon>
        <taxon>Pseudomonadota</taxon>
        <taxon>Gammaproteobacteria</taxon>
        <taxon>Enterobacterales</taxon>
        <taxon>Enterobacteriaceae</taxon>
        <taxon>Cedecea</taxon>
    </lineage>
</organism>
<sequence length="40" mass="4465">MGLNGTLNLLIYLRVLYAASIKKAPPGAFFIDRTKTERVL</sequence>
<evidence type="ECO:0000313" key="1">
    <source>
        <dbReference type="EMBL" id="EPF14947.1"/>
    </source>
</evidence>
<gene>
    <name evidence="1" type="ORF">HMPREF0201_03614</name>
</gene>
<dbReference type="AlphaFoldDB" id="S3J4L0"/>
<reference evidence="1 2" key="1">
    <citation type="submission" date="2013-04" db="EMBL/GenBank/DDBJ databases">
        <authorList>
            <person name="Weinstock G."/>
            <person name="Sodergren E."/>
            <person name="Lobos E.A."/>
            <person name="Fulton L."/>
            <person name="Fulton R."/>
            <person name="Courtney L."/>
            <person name="Fronick C."/>
            <person name="O'Laughlin M."/>
            <person name="Godfrey J."/>
            <person name="Wilson R.M."/>
            <person name="Miner T."/>
            <person name="Farmer C."/>
            <person name="Delehaunty K."/>
            <person name="Cordes M."/>
            <person name="Minx P."/>
            <person name="Tomlinson C."/>
            <person name="Chen J."/>
            <person name="Wollam A."/>
            <person name="Pepin K.H."/>
            <person name="Palsikar V.B."/>
            <person name="Zhang X."/>
            <person name="Suruliraj S."/>
            <person name="Perna N.T."/>
            <person name="Plunkett G."/>
            <person name="Warren W."/>
            <person name="Mitreva M."/>
            <person name="Mardis E.R."/>
            <person name="Wilson R.K."/>
        </authorList>
    </citation>
    <scope>NUCLEOTIDE SEQUENCE [LARGE SCALE GENOMIC DNA]</scope>
    <source>
        <strain evidence="1 2">DSM 4568</strain>
    </source>
</reference>
<dbReference type="Proteomes" id="UP000014585">
    <property type="component" value="Unassembled WGS sequence"/>
</dbReference>
<dbReference type="EMBL" id="ATDT01000032">
    <property type="protein sequence ID" value="EPF14947.1"/>
    <property type="molecule type" value="Genomic_DNA"/>
</dbReference>